<dbReference type="Proteomes" id="UP001303046">
    <property type="component" value="Unassembled WGS sequence"/>
</dbReference>
<protein>
    <submittedName>
        <fullName evidence="1">Uncharacterized protein</fullName>
    </submittedName>
</protein>
<sequence length="130" mass="14349">MYPATSLLEPLEQTDWRPIGPTIRVLRYTVTAQLYSFQLQKLADAICLEHVKVCNVALFHDNALPHGGKLTRQKSASFSHFHHDIHGHLQTRPFVTAAKPSPHSLDACVLPGLGTLRGTLEGAGVKNMMI</sequence>
<evidence type="ECO:0000313" key="2">
    <source>
        <dbReference type="Proteomes" id="UP001303046"/>
    </source>
</evidence>
<accession>A0ABR1CGL6</accession>
<proteinExistence type="predicted"/>
<dbReference type="EMBL" id="JAVFWL010000002">
    <property type="protein sequence ID" value="KAK6737587.1"/>
    <property type="molecule type" value="Genomic_DNA"/>
</dbReference>
<evidence type="ECO:0000313" key="1">
    <source>
        <dbReference type="EMBL" id="KAK6737587.1"/>
    </source>
</evidence>
<keyword evidence="2" id="KW-1185">Reference proteome</keyword>
<name>A0ABR1CGL6_NECAM</name>
<organism evidence="1 2">
    <name type="scientific">Necator americanus</name>
    <name type="common">Human hookworm</name>
    <dbReference type="NCBI Taxonomy" id="51031"/>
    <lineage>
        <taxon>Eukaryota</taxon>
        <taxon>Metazoa</taxon>
        <taxon>Ecdysozoa</taxon>
        <taxon>Nematoda</taxon>
        <taxon>Chromadorea</taxon>
        <taxon>Rhabditida</taxon>
        <taxon>Rhabditina</taxon>
        <taxon>Rhabditomorpha</taxon>
        <taxon>Strongyloidea</taxon>
        <taxon>Ancylostomatidae</taxon>
        <taxon>Bunostominae</taxon>
        <taxon>Necator</taxon>
    </lineage>
</organism>
<gene>
    <name evidence="1" type="primary">Necator_chrII.g7766</name>
    <name evidence="1" type="ORF">RB195_019972</name>
</gene>
<comment type="caution">
    <text evidence="1">The sequence shown here is derived from an EMBL/GenBank/DDBJ whole genome shotgun (WGS) entry which is preliminary data.</text>
</comment>
<reference evidence="1 2" key="1">
    <citation type="submission" date="2023-08" db="EMBL/GenBank/DDBJ databases">
        <title>A Necator americanus chromosomal reference genome.</title>
        <authorList>
            <person name="Ilik V."/>
            <person name="Petrzelkova K.J."/>
            <person name="Pardy F."/>
            <person name="Fuh T."/>
            <person name="Niatou-Singa F.S."/>
            <person name="Gouil Q."/>
            <person name="Baker L."/>
            <person name="Ritchie M.E."/>
            <person name="Jex A.R."/>
            <person name="Gazzola D."/>
            <person name="Li H."/>
            <person name="Toshio Fujiwara R."/>
            <person name="Zhan B."/>
            <person name="Aroian R.V."/>
            <person name="Pafco B."/>
            <person name="Schwarz E.M."/>
        </authorList>
    </citation>
    <scope>NUCLEOTIDE SEQUENCE [LARGE SCALE GENOMIC DNA]</scope>
    <source>
        <strain evidence="1 2">Aroian</strain>
        <tissue evidence="1">Whole animal</tissue>
    </source>
</reference>